<accession>A0A1Y5PUH0</accession>
<protein>
    <recommendedName>
        <fullName evidence="3">Phytanoyl-CoA dioxygenase</fullName>
    </recommendedName>
</protein>
<gene>
    <name evidence="2" type="ORF">SPPYR_1155</name>
</gene>
<dbReference type="Gene3D" id="2.60.120.620">
    <property type="entry name" value="q2cbj1_9rhob like domain"/>
    <property type="match status" value="1"/>
</dbReference>
<dbReference type="SUPFAM" id="SSF51197">
    <property type="entry name" value="Clavaminate synthase-like"/>
    <property type="match status" value="1"/>
</dbReference>
<reference evidence="2" key="1">
    <citation type="submission" date="2016-03" db="EMBL/GenBank/DDBJ databases">
        <authorList>
            <person name="Ploux O."/>
        </authorList>
    </citation>
    <scope>NUCLEOTIDE SEQUENCE</scope>
    <source>
        <strain evidence="2">UC10</strain>
    </source>
</reference>
<dbReference type="RefSeq" id="WP_295325021.1">
    <property type="nucleotide sequence ID" value="NZ_LT598653.1"/>
</dbReference>
<organism evidence="2">
    <name type="scientific">uncultured Sphingopyxis sp</name>
    <dbReference type="NCBI Taxonomy" id="310581"/>
    <lineage>
        <taxon>Bacteria</taxon>
        <taxon>Pseudomonadati</taxon>
        <taxon>Pseudomonadota</taxon>
        <taxon>Alphaproteobacteria</taxon>
        <taxon>Sphingomonadales</taxon>
        <taxon>Sphingomonadaceae</taxon>
        <taxon>Sphingopyxis</taxon>
        <taxon>environmental samples</taxon>
    </lineage>
</organism>
<evidence type="ECO:0000256" key="1">
    <source>
        <dbReference type="ARBA" id="ARBA00001954"/>
    </source>
</evidence>
<sequence length="289" mass="31540">MTAPFSPDSAPVRLDRDGFCVIRNLFPAHQIDAIDSSLDYDFAATPYCVGDFFGERTKRFGRLLTRAPATRALVMHGAILPLAQSILSPNCDRIALNLTQAVEIHPGALAQYPHRDHDLWPAIKGGHQFQVNVMWPLSSFTVENGATRLWPGSHRLTYDGDANEGAAVAATCEPGDALIWLGGTLHGAGANVSDAPRRGIIVSYCLGWLKPFELQWLVYPPEVARHFDPDLAALVGYAQHRPNLGNVEGRCPSWLFAGERPDHVAAADALRPDQADALRAYVQTQRGDG</sequence>
<evidence type="ECO:0008006" key="3">
    <source>
        <dbReference type="Google" id="ProtNLM"/>
    </source>
</evidence>
<dbReference type="KEGG" id="sphu:SPPYR_1155"/>
<dbReference type="AlphaFoldDB" id="A0A1Y5PUH0"/>
<dbReference type="Pfam" id="PF05721">
    <property type="entry name" value="PhyH"/>
    <property type="match status" value="1"/>
</dbReference>
<proteinExistence type="predicted"/>
<evidence type="ECO:0000313" key="2">
    <source>
        <dbReference type="EMBL" id="SBV32275.1"/>
    </source>
</evidence>
<name>A0A1Y5PUH0_9SPHN</name>
<dbReference type="GO" id="GO:0005506">
    <property type="term" value="F:iron ion binding"/>
    <property type="evidence" value="ECO:0007669"/>
    <property type="project" value="UniProtKB-ARBA"/>
</dbReference>
<dbReference type="InterPro" id="IPR008775">
    <property type="entry name" value="Phytyl_CoA_dOase-like"/>
</dbReference>
<dbReference type="GO" id="GO:0016706">
    <property type="term" value="F:2-oxoglutarate-dependent dioxygenase activity"/>
    <property type="evidence" value="ECO:0007669"/>
    <property type="project" value="UniProtKB-ARBA"/>
</dbReference>
<dbReference type="EMBL" id="LT598653">
    <property type="protein sequence ID" value="SBV32275.1"/>
    <property type="molecule type" value="Genomic_DNA"/>
</dbReference>
<dbReference type="PANTHER" id="PTHR20883">
    <property type="entry name" value="PHYTANOYL-COA DIOXYGENASE DOMAIN CONTAINING 1"/>
    <property type="match status" value="1"/>
</dbReference>
<comment type="cofactor">
    <cofactor evidence="1">
        <name>Fe(2+)</name>
        <dbReference type="ChEBI" id="CHEBI:29033"/>
    </cofactor>
</comment>
<dbReference type="PANTHER" id="PTHR20883:SF48">
    <property type="entry name" value="ECTOINE DIOXYGENASE"/>
    <property type="match status" value="1"/>
</dbReference>